<feature type="region of interest" description="Disordered" evidence="12">
    <location>
        <begin position="23"/>
        <end position="50"/>
    </location>
</feature>
<evidence type="ECO:0000256" key="7">
    <source>
        <dbReference type="ARBA" id="ARBA00023180"/>
    </source>
</evidence>
<dbReference type="PANTHER" id="PTHR10827">
    <property type="entry name" value="RETICULOCALBIN"/>
    <property type="match status" value="1"/>
</dbReference>
<dbReference type="RefSeq" id="XP_022667368.1">
    <property type="nucleotide sequence ID" value="XM_022811633.1"/>
</dbReference>
<dbReference type="RefSeq" id="XP_022667377.1">
    <property type="nucleotide sequence ID" value="XM_022811642.1"/>
</dbReference>
<dbReference type="EnsemblMetazoa" id="XM_022811625">
    <property type="protein sequence ID" value="XP_022667360"/>
    <property type="gene ID" value="LOC111252941"/>
</dbReference>
<evidence type="ECO:0000256" key="1">
    <source>
        <dbReference type="ARBA" id="ARBA00004319"/>
    </source>
</evidence>
<feature type="domain" description="EF-hand" evidence="14">
    <location>
        <begin position="139"/>
        <end position="174"/>
    </location>
</feature>
<dbReference type="SMART" id="SM00054">
    <property type="entry name" value="EFh"/>
    <property type="match status" value="4"/>
</dbReference>
<evidence type="ECO:0000313" key="16">
    <source>
        <dbReference type="Proteomes" id="UP000594260"/>
    </source>
</evidence>
<accession>A0A7M7MIK2</accession>
<sequence length="311" mass="36107">MVGVTLISATFVAALFTTTVYGQGPKAPNGADPTKHEHSHEPPQYYQPPDPKKVKEALGKLFDEKLDINKDNYVDASEIKTWLKVIHGSMVTDNIDRQWEYFADKLQGDSLSWNEYRKVTFNDEEQAGLTPDEKKQYDEQLVRTERRWKHADDNADGLLSKVEFRAFLHPEEDPSKSDIVVTEAIDMMDSDDDQIISLEEYMDHLKSVAGPEKSDDSWLKEQQAHFTTYLDKNKDGSLDRSEMRDWVVPQFDREEGEAWRFISFADQDRDTKLTRTDIVQNSDHFLGLLPNEFWVENAHRHDRSDLKHNEL</sequence>
<organism evidence="15 16">
    <name type="scientific">Varroa destructor</name>
    <name type="common">Honeybee mite</name>
    <dbReference type="NCBI Taxonomy" id="109461"/>
    <lineage>
        <taxon>Eukaryota</taxon>
        <taxon>Metazoa</taxon>
        <taxon>Ecdysozoa</taxon>
        <taxon>Arthropoda</taxon>
        <taxon>Chelicerata</taxon>
        <taxon>Arachnida</taxon>
        <taxon>Acari</taxon>
        <taxon>Parasitiformes</taxon>
        <taxon>Mesostigmata</taxon>
        <taxon>Gamasina</taxon>
        <taxon>Dermanyssoidea</taxon>
        <taxon>Varroidae</taxon>
        <taxon>Varroa</taxon>
    </lineage>
</organism>
<comment type="subcellular location">
    <subcellularLocation>
        <location evidence="1">Endoplasmic reticulum lumen</location>
    </subcellularLocation>
</comment>
<dbReference type="GeneID" id="111252941"/>
<feature type="domain" description="EF-hand" evidence="14">
    <location>
        <begin position="176"/>
        <end position="211"/>
    </location>
</feature>
<keyword evidence="2" id="KW-0479">Metal-binding</keyword>
<proteinExistence type="predicted"/>
<dbReference type="OMA" id="IEDYHEY"/>
<evidence type="ECO:0000256" key="6">
    <source>
        <dbReference type="ARBA" id="ARBA00022837"/>
    </source>
</evidence>
<evidence type="ECO:0000259" key="14">
    <source>
        <dbReference type="PROSITE" id="PS50222"/>
    </source>
</evidence>
<dbReference type="GO" id="GO:0005788">
    <property type="term" value="C:endoplasmic reticulum lumen"/>
    <property type="evidence" value="ECO:0007669"/>
    <property type="project" value="UniProtKB-SubCell"/>
</dbReference>
<comment type="function">
    <text evidence="9">Probable molecular chaperone assisting protein biosynthesis and transport in the endoplasmic reticulum. Required for the proper biosynthesis and transport of pulmonary surfactant-associated protein A/SP-A, pulmonary surfactant-associated protein D/SP-D and the lipid transporter ABCA3. By regulating both the proper expression and the degradation through the endoplasmic reticulum-associated protein degradation pathway of these proteins plays a crucial role in pulmonary surfactant homeostasis. Has an anti-fibrotic activity by negatively regulating the secretion of type I and type III collagens. This calcium-binding protein also transiently associates with immature PCSK6 and regulates its secretion.</text>
</comment>
<keyword evidence="3 13" id="KW-0732">Signal</keyword>
<dbReference type="GO" id="GO:0005509">
    <property type="term" value="F:calcium ion binding"/>
    <property type="evidence" value="ECO:0007669"/>
    <property type="project" value="InterPro"/>
</dbReference>
<dbReference type="Pfam" id="PF13202">
    <property type="entry name" value="EF-hand_5"/>
    <property type="match status" value="1"/>
</dbReference>
<dbReference type="GO" id="GO:0015031">
    <property type="term" value="P:protein transport"/>
    <property type="evidence" value="ECO:0007669"/>
    <property type="project" value="UniProtKB-ARBA"/>
</dbReference>
<dbReference type="Proteomes" id="UP000594260">
    <property type="component" value="Unplaced"/>
</dbReference>
<keyword evidence="6" id="KW-0106">Calcium</keyword>
<feature type="domain" description="EF-hand" evidence="14">
    <location>
        <begin position="53"/>
        <end position="89"/>
    </location>
</feature>
<dbReference type="Gene3D" id="1.10.238.10">
    <property type="entry name" value="EF-hand"/>
    <property type="match status" value="2"/>
</dbReference>
<protein>
    <recommendedName>
        <fullName evidence="11">Reticulocalbin-3</fullName>
    </recommendedName>
</protein>
<evidence type="ECO:0000256" key="12">
    <source>
        <dbReference type="SAM" id="MobiDB-lite"/>
    </source>
</evidence>
<keyword evidence="7" id="KW-0325">Glycoprotein</keyword>
<keyword evidence="5" id="KW-0256">Endoplasmic reticulum</keyword>
<dbReference type="PROSITE" id="PS00018">
    <property type="entry name" value="EF_HAND_1"/>
    <property type="match status" value="4"/>
</dbReference>
<evidence type="ECO:0000256" key="9">
    <source>
        <dbReference type="ARBA" id="ARBA00056975"/>
    </source>
</evidence>
<evidence type="ECO:0000256" key="8">
    <source>
        <dbReference type="ARBA" id="ARBA00023186"/>
    </source>
</evidence>
<evidence type="ECO:0000256" key="13">
    <source>
        <dbReference type="SAM" id="SignalP"/>
    </source>
</evidence>
<dbReference type="PANTHER" id="PTHR10827:SF52">
    <property type="entry name" value="IP16409P"/>
    <property type="match status" value="1"/>
</dbReference>
<dbReference type="KEGG" id="vde:111252941"/>
<evidence type="ECO:0000256" key="4">
    <source>
        <dbReference type="ARBA" id="ARBA00022737"/>
    </source>
</evidence>
<reference evidence="15" key="1">
    <citation type="submission" date="2021-01" db="UniProtKB">
        <authorList>
            <consortium name="EnsemblMetazoa"/>
        </authorList>
    </citation>
    <scope>IDENTIFICATION</scope>
</reference>
<evidence type="ECO:0000256" key="10">
    <source>
        <dbReference type="ARBA" id="ARBA00063143"/>
    </source>
</evidence>
<dbReference type="OrthoDB" id="293868at2759"/>
<keyword evidence="4" id="KW-0677">Repeat</keyword>
<feature type="signal peptide" evidence="13">
    <location>
        <begin position="1"/>
        <end position="22"/>
    </location>
</feature>
<name>A0A7M7MIK2_VARDE</name>
<keyword evidence="16" id="KW-1185">Reference proteome</keyword>
<dbReference type="FunFam" id="1.10.238.10:FF:000104">
    <property type="entry name" value="calumenin isoform X1"/>
    <property type="match status" value="1"/>
</dbReference>
<dbReference type="RefSeq" id="XP_022667360.1">
    <property type="nucleotide sequence ID" value="XM_022811625.1"/>
</dbReference>
<dbReference type="InParanoid" id="A0A7M7MIK2"/>
<evidence type="ECO:0000256" key="2">
    <source>
        <dbReference type="ARBA" id="ARBA00022723"/>
    </source>
</evidence>
<feature type="chain" id="PRO_5036207502" description="Reticulocalbin-3" evidence="13">
    <location>
        <begin position="23"/>
        <end position="311"/>
    </location>
</feature>
<dbReference type="InterPro" id="IPR002048">
    <property type="entry name" value="EF_hand_dom"/>
</dbReference>
<dbReference type="PROSITE" id="PS50222">
    <property type="entry name" value="EF_HAND_2"/>
    <property type="match status" value="3"/>
</dbReference>
<evidence type="ECO:0000313" key="15">
    <source>
        <dbReference type="EnsemblMetazoa" id="XP_022667377"/>
    </source>
</evidence>
<evidence type="ECO:0000256" key="5">
    <source>
        <dbReference type="ARBA" id="ARBA00022824"/>
    </source>
</evidence>
<dbReference type="EnsemblMetazoa" id="XM_022811633">
    <property type="protein sequence ID" value="XP_022667368"/>
    <property type="gene ID" value="LOC111252941"/>
</dbReference>
<evidence type="ECO:0000256" key="3">
    <source>
        <dbReference type="ARBA" id="ARBA00022729"/>
    </source>
</evidence>
<dbReference type="InterPro" id="IPR011992">
    <property type="entry name" value="EF-hand-dom_pair"/>
</dbReference>
<dbReference type="EnsemblMetazoa" id="XM_022811642">
    <property type="protein sequence ID" value="XP_022667377"/>
    <property type="gene ID" value="LOC111252941"/>
</dbReference>
<comment type="subunit">
    <text evidence="10">Interacts with PCSK6 (immature form including the propeptide); probably involved in the maturation and the secretion of PCSK6.</text>
</comment>
<dbReference type="AlphaFoldDB" id="A0A7M7MIK2"/>
<dbReference type="SUPFAM" id="SSF47473">
    <property type="entry name" value="EF-hand"/>
    <property type="match status" value="2"/>
</dbReference>
<dbReference type="InterPro" id="IPR018247">
    <property type="entry name" value="EF_Hand_1_Ca_BS"/>
</dbReference>
<keyword evidence="8" id="KW-0143">Chaperone</keyword>
<evidence type="ECO:0000256" key="11">
    <source>
        <dbReference type="ARBA" id="ARBA00072696"/>
    </source>
</evidence>